<dbReference type="InterPro" id="IPR036457">
    <property type="entry name" value="PPM-type-like_dom_sf"/>
</dbReference>
<dbReference type="SMART" id="SM00332">
    <property type="entry name" value="PP2Cc"/>
    <property type="match status" value="1"/>
</dbReference>
<dbReference type="Pfam" id="PF13672">
    <property type="entry name" value="PP2C_2"/>
    <property type="match status" value="1"/>
</dbReference>
<feature type="domain" description="PPM-type phosphatase" evidence="1">
    <location>
        <begin position="24"/>
        <end position="265"/>
    </location>
</feature>
<dbReference type="PROSITE" id="PS51746">
    <property type="entry name" value="PPM_2"/>
    <property type="match status" value="1"/>
</dbReference>
<proteinExistence type="predicted"/>
<dbReference type="Proteomes" id="UP000228593">
    <property type="component" value="Unassembled WGS sequence"/>
</dbReference>
<dbReference type="SMART" id="SM00331">
    <property type="entry name" value="PP2C_SIG"/>
    <property type="match status" value="1"/>
</dbReference>
<accession>A0A2G8SYS3</accession>
<evidence type="ECO:0000313" key="3">
    <source>
        <dbReference type="Proteomes" id="UP000228593"/>
    </source>
</evidence>
<reference evidence="2 3" key="1">
    <citation type="submission" date="2017-10" db="EMBL/GenBank/DDBJ databases">
        <title>Massilia psychrophilum sp. nov., a novel purple-pigmented bacterium isolated from Tianshan glacier, Xinjiang Municipality, China.</title>
        <authorList>
            <person name="Wang H."/>
        </authorList>
    </citation>
    <scope>NUCLEOTIDE SEQUENCE [LARGE SCALE GENOMIC DNA]</scope>
    <source>
        <strain evidence="2 3">JCM 30813</strain>
    </source>
</reference>
<gene>
    <name evidence="2" type="ORF">CR103_15440</name>
</gene>
<dbReference type="OrthoDB" id="9801841at2"/>
<dbReference type="Gene3D" id="3.60.40.10">
    <property type="entry name" value="PPM-type phosphatase domain"/>
    <property type="match status" value="1"/>
</dbReference>
<keyword evidence="3" id="KW-1185">Reference proteome</keyword>
<evidence type="ECO:0000259" key="1">
    <source>
        <dbReference type="PROSITE" id="PS51746"/>
    </source>
</evidence>
<organism evidence="2 3">
    <name type="scientific">Massilia psychrophila</name>
    <dbReference type="NCBI Taxonomy" id="1603353"/>
    <lineage>
        <taxon>Bacteria</taxon>
        <taxon>Pseudomonadati</taxon>
        <taxon>Pseudomonadota</taxon>
        <taxon>Betaproteobacteria</taxon>
        <taxon>Burkholderiales</taxon>
        <taxon>Oxalobacteraceae</taxon>
        <taxon>Telluria group</taxon>
        <taxon>Massilia</taxon>
    </lineage>
</organism>
<dbReference type="AlphaFoldDB" id="A0A2G8SYS3"/>
<dbReference type="InterPro" id="IPR001932">
    <property type="entry name" value="PPM-type_phosphatase-like_dom"/>
</dbReference>
<comment type="caution">
    <text evidence="2">The sequence shown here is derived from an EMBL/GenBank/DDBJ whole genome shotgun (WGS) entry which is preliminary data.</text>
</comment>
<name>A0A2G8SYS3_9BURK</name>
<dbReference type="CDD" id="cd00143">
    <property type="entry name" value="PP2Cc"/>
    <property type="match status" value="1"/>
</dbReference>
<sequence>MAYSVASSAMTRPAAHASGPLRLSWAQASDIGARAANQDTIGAARDGDLACFVIADGTGGHRGGEVASRVAVDAIVDAFRAAPAFGAPALLSYAAQATIEVAKARRADPQLADMSTTVAALLIDERSARAVWVHLGDSRIYLFRSGRVDAVTIDHSLAQQLVDAGYASAGKLRQHPQRNILLAAVGAEGDFAVTASEEFALEAGDALLACSDGLWEWVLEDDMEQALAATTGSEGWLAALCANADAAVTAAGKARDNYSAYAIRVLRQEAPA</sequence>
<dbReference type="SUPFAM" id="SSF81606">
    <property type="entry name" value="PP2C-like"/>
    <property type="match status" value="1"/>
</dbReference>
<dbReference type="EMBL" id="PDOB01000026">
    <property type="protein sequence ID" value="PIL38940.1"/>
    <property type="molecule type" value="Genomic_DNA"/>
</dbReference>
<evidence type="ECO:0000313" key="2">
    <source>
        <dbReference type="EMBL" id="PIL38940.1"/>
    </source>
</evidence>
<protein>
    <submittedName>
        <fullName evidence="2">Serine/threonine protein phosphatase</fullName>
    </submittedName>
</protein>